<dbReference type="Gene3D" id="3.40.640.10">
    <property type="entry name" value="Type I PLP-dependent aspartate aminotransferase-like (Major domain)"/>
    <property type="match status" value="1"/>
</dbReference>
<evidence type="ECO:0000256" key="10">
    <source>
        <dbReference type="PIRSR" id="PIRSR000390-1"/>
    </source>
</evidence>
<dbReference type="GO" id="GO:0102933">
    <property type="term" value="F:GDP-4-dehydro-6-deoxy-D-mannose-4-aminotransferase activity"/>
    <property type="evidence" value="ECO:0007669"/>
    <property type="project" value="UniProtKB-EC"/>
</dbReference>
<accession>A0A6B3LPD7</accession>
<evidence type="ECO:0000256" key="7">
    <source>
        <dbReference type="ARBA" id="ARBA00051587"/>
    </source>
</evidence>
<dbReference type="GO" id="GO:0030170">
    <property type="term" value="F:pyridoxal phosphate binding"/>
    <property type="evidence" value="ECO:0007669"/>
    <property type="project" value="TreeGrafter"/>
</dbReference>
<feature type="active site" description="Proton acceptor" evidence="10">
    <location>
        <position position="180"/>
    </location>
</feature>
<reference evidence="13 14" key="1">
    <citation type="submission" date="2020-02" db="EMBL/GenBank/DDBJ databases">
        <authorList>
            <person name="Kim M.K."/>
        </authorList>
    </citation>
    <scope>NUCLEOTIDE SEQUENCE [LARGE SCALE GENOMIC DNA]</scope>
    <source>
        <strain evidence="13 14">BT327</strain>
    </source>
</reference>
<dbReference type="PANTHER" id="PTHR30244">
    <property type="entry name" value="TRANSAMINASE"/>
    <property type="match status" value="1"/>
</dbReference>
<evidence type="ECO:0000256" key="3">
    <source>
        <dbReference type="ARBA" id="ARBA00022576"/>
    </source>
</evidence>
<comment type="catalytic activity">
    <reaction evidence="7">
        <text>GDP-alpha-D-perosamine + 2-oxoglutarate = GDP-4-dehydro-alpha-D-rhamnose + L-glutamate</text>
        <dbReference type="Rhea" id="RHEA:36779"/>
        <dbReference type="ChEBI" id="CHEBI:16810"/>
        <dbReference type="ChEBI" id="CHEBI:29985"/>
        <dbReference type="ChEBI" id="CHEBI:57964"/>
        <dbReference type="ChEBI" id="CHEBI:73996"/>
        <dbReference type="EC" id="2.6.1.102"/>
    </reaction>
</comment>
<dbReference type="SUPFAM" id="SSF53383">
    <property type="entry name" value="PLP-dependent transferases"/>
    <property type="match status" value="1"/>
</dbReference>
<dbReference type="RefSeq" id="WP_163914386.1">
    <property type="nucleotide sequence ID" value="NZ_JAAGWD010000003.1"/>
</dbReference>
<evidence type="ECO:0000313" key="13">
    <source>
        <dbReference type="EMBL" id="NEM97743.1"/>
    </source>
</evidence>
<name>A0A6B3LPD7_9BACT</name>
<comment type="pathway">
    <text evidence="2">Bacterial outer membrane biogenesis; LPS O-antigen biosynthesis.</text>
</comment>
<dbReference type="GO" id="GO:0000271">
    <property type="term" value="P:polysaccharide biosynthetic process"/>
    <property type="evidence" value="ECO:0007669"/>
    <property type="project" value="TreeGrafter"/>
</dbReference>
<keyword evidence="5 11" id="KW-0663">Pyridoxal phosphate</keyword>
<dbReference type="InterPro" id="IPR015424">
    <property type="entry name" value="PyrdxlP-dep_Trfase"/>
</dbReference>
<keyword evidence="14" id="KW-1185">Reference proteome</keyword>
<evidence type="ECO:0000256" key="1">
    <source>
        <dbReference type="ARBA" id="ARBA00001933"/>
    </source>
</evidence>
<comment type="cofactor">
    <cofactor evidence="1">
        <name>pyridoxal 5'-phosphate</name>
        <dbReference type="ChEBI" id="CHEBI:597326"/>
    </cofactor>
</comment>
<dbReference type="FunFam" id="3.40.640.10:FF:000090">
    <property type="entry name" value="Pyridoxal phosphate-dependent aminotransferase"/>
    <property type="match status" value="1"/>
</dbReference>
<organism evidence="13 14">
    <name type="scientific">Pontibacter burrus</name>
    <dbReference type="NCBI Taxonomy" id="2704466"/>
    <lineage>
        <taxon>Bacteria</taxon>
        <taxon>Pseudomonadati</taxon>
        <taxon>Bacteroidota</taxon>
        <taxon>Cytophagia</taxon>
        <taxon>Cytophagales</taxon>
        <taxon>Hymenobacteraceae</taxon>
        <taxon>Pontibacter</taxon>
    </lineage>
</organism>
<keyword evidence="4 13" id="KW-0808">Transferase</keyword>
<evidence type="ECO:0000256" key="4">
    <source>
        <dbReference type="ARBA" id="ARBA00022679"/>
    </source>
</evidence>
<evidence type="ECO:0000256" key="8">
    <source>
        <dbReference type="ARBA" id="ARBA00066317"/>
    </source>
</evidence>
<dbReference type="Pfam" id="PF01041">
    <property type="entry name" value="DegT_DnrJ_EryC1"/>
    <property type="match status" value="1"/>
</dbReference>
<evidence type="ECO:0000256" key="12">
    <source>
        <dbReference type="RuleBase" id="RU004508"/>
    </source>
</evidence>
<dbReference type="InterPro" id="IPR000653">
    <property type="entry name" value="DegT/StrS_aminotransferase"/>
</dbReference>
<evidence type="ECO:0000256" key="2">
    <source>
        <dbReference type="ARBA" id="ARBA00005125"/>
    </source>
</evidence>
<dbReference type="InterPro" id="IPR015421">
    <property type="entry name" value="PyrdxlP-dep_Trfase_major"/>
</dbReference>
<evidence type="ECO:0000256" key="11">
    <source>
        <dbReference type="PIRSR" id="PIRSR000390-2"/>
    </source>
</evidence>
<evidence type="ECO:0000256" key="9">
    <source>
        <dbReference type="ARBA" id="ARBA00074221"/>
    </source>
</evidence>
<comment type="similarity">
    <text evidence="6 12">Belongs to the DegT/DnrJ/EryC1 family.</text>
</comment>
<dbReference type="Proteomes" id="UP000474777">
    <property type="component" value="Unassembled WGS sequence"/>
</dbReference>
<comment type="caution">
    <text evidence="13">The sequence shown here is derived from an EMBL/GenBank/DDBJ whole genome shotgun (WGS) entry which is preliminary data.</text>
</comment>
<evidence type="ECO:0000256" key="6">
    <source>
        <dbReference type="ARBA" id="ARBA00037999"/>
    </source>
</evidence>
<keyword evidence="3 13" id="KW-0032">Aminotransferase</keyword>
<dbReference type="EMBL" id="JAAGWD010000003">
    <property type="protein sequence ID" value="NEM97743.1"/>
    <property type="molecule type" value="Genomic_DNA"/>
</dbReference>
<protein>
    <recommendedName>
        <fullName evidence="9">GDP-perosamine synthase</fullName>
        <ecNumber evidence="8">2.6.1.102</ecNumber>
    </recommendedName>
</protein>
<gene>
    <name evidence="13" type="ORF">GXP69_08560</name>
</gene>
<sequence length="383" mass="43019">MIPIAKPYLTEDEAQAAYDTILTGWITQGPRVQEFEEKFANYTGANYAVAVSNCTTALHLAMIVAGIGLGDEVICPSMSYIATANSITYVGALPVFAEVNPSSYNLDLVDVEKKITNKTKAILLVHQIGMPADIDAFSALCKRYNLKLIEDAACAAGSSYKGKKIGSHSELVCFSFHPRKVISTGDGGMITTNRKDYYERLKLLRQHGMSVNDRTRHESNTIIFEDHVEVGYNYRMTDIQAAVGIKQLEKLDWIVNERRKIAAMYHEALKEIDFIRLPTEQEGYTSNYQSFSIYLGQNSPVSRNEFMQLLLDKGIATRRGIMTTHRETAYKNLNINLPVSEDLQDRSVILPLYVPMPEKEVNYVLNSMLEILKVKQRPVVVDA</sequence>
<dbReference type="CDD" id="cd00616">
    <property type="entry name" value="AHBA_syn"/>
    <property type="match status" value="1"/>
</dbReference>
<evidence type="ECO:0000313" key="14">
    <source>
        <dbReference type="Proteomes" id="UP000474777"/>
    </source>
</evidence>
<proteinExistence type="inferred from homology"/>
<dbReference type="PIRSF" id="PIRSF000390">
    <property type="entry name" value="PLP_StrS"/>
    <property type="match status" value="1"/>
</dbReference>
<dbReference type="AlphaFoldDB" id="A0A6B3LPD7"/>
<feature type="modified residue" description="N6-(pyridoxal phosphate)lysine" evidence="11">
    <location>
        <position position="180"/>
    </location>
</feature>
<dbReference type="EC" id="2.6.1.102" evidence="8"/>
<evidence type="ECO:0000256" key="5">
    <source>
        <dbReference type="ARBA" id="ARBA00022898"/>
    </source>
</evidence>
<dbReference type="Gene3D" id="3.90.1150.10">
    <property type="entry name" value="Aspartate Aminotransferase, domain 1"/>
    <property type="match status" value="1"/>
</dbReference>
<dbReference type="PANTHER" id="PTHR30244:SF34">
    <property type="entry name" value="DTDP-4-AMINO-4,6-DIDEOXYGALACTOSE TRANSAMINASE"/>
    <property type="match status" value="1"/>
</dbReference>
<dbReference type="InterPro" id="IPR015422">
    <property type="entry name" value="PyrdxlP-dep_Trfase_small"/>
</dbReference>